<evidence type="ECO:0000259" key="9">
    <source>
        <dbReference type="Pfam" id="PF13231"/>
    </source>
</evidence>
<accession>A0A212JKZ7</accession>
<organism evidence="10">
    <name type="scientific">uncultured Dysgonomonas sp</name>
    <dbReference type="NCBI Taxonomy" id="206096"/>
    <lineage>
        <taxon>Bacteria</taxon>
        <taxon>Pseudomonadati</taxon>
        <taxon>Bacteroidota</taxon>
        <taxon>Bacteroidia</taxon>
        <taxon>Bacteroidales</taxon>
        <taxon>Dysgonomonadaceae</taxon>
        <taxon>Dysgonomonas</taxon>
        <taxon>environmental samples</taxon>
    </lineage>
</organism>
<feature type="domain" description="Glycosyltransferase RgtA/B/C/D-like" evidence="9">
    <location>
        <begin position="89"/>
        <end position="249"/>
    </location>
</feature>
<sequence length="602" mass="69444">MITNRIKTYLCKEKTNNRYMKKSHFLQTLYLQKPLLLILLIATLSTLPWIGLGEFYTKGEPREAALAISMIEKGEWIIPSSYADEFAYKPPLNHWLISGFSLAINKGEVTPFTSRLPSALAFIAMIGICFMFFARRRPVLEAFVSCLIIITCFEIHRAGMTTRIDMLLTFLMVAALIQLYTWHEKRRLGLLLSAWTFLSLATLAKGPVGVLLPCLIFGIYLLFQRENFFKAMLKCLVILVSALIVPLIWYYAAYQIQGDAFLNKVFAENFGRFLSIDSSILNIDYELGVENPWYYYSISLIAGFLPWTILLAISLFFIKYKKPSGTIKSFISKIISMDKVLLFSLLVAVVAIIFFTVPSSKRSTYIMLTYPFIAIFIARFFIYLTDVKPLAVRISTSILLTVSILALLLVILAYTGIITEEMAQSLSKRERTLRDIHVFFNLFLHPGWLGLLGIMVLLAAIVNSFYLLRKKMNLKILMAGFGLMLAINLFMDSYLLPGYKNAYSTRPFAEHLARKYELKDNVYVTNYLKSYRNLYSLNFSMHNSFKNIEKEKPDYGYFIALELDIDRIKEQYKEYQFTLLESSDKMNENKNEILFFKIKKKN</sequence>
<reference evidence="10" key="1">
    <citation type="submission" date="2016-04" db="EMBL/GenBank/DDBJ databases">
        <authorList>
            <person name="Evans L.H."/>
            <person name="Alamgir A."/>
            <person name="Owens N."/>
            <person name="Weber N.D."/>
            <person name="Virtaneva K."/>
            <person name="Barbian K."/>
            <person name="Babar A."/>
            <person name="Rosenke K."/>
        </authorList>
    </citation>
    <scope>NUCLEOTIDE SEQUENCE</scope>
    <source>
        <strain evidence="10">86-1</strain>
    </source>
</reference>
<evidence type="ECO:0000256" key="8">
    <source>
        <dbReference type="SAM" id="Phobius"/>
    </source>
</evidence>
<feature type="transmembrane region" description="Helical" evidence="8">
    <location>
        <begin position="339"/>
        <end position="357"/>
    </location>
</feature>
<dbReference type="PANTHER" id="PTHR33908:SF3">
    <property type="entry name" value="UNDECAPRENYL PHOSPHATE-ALPHA-4-AMINO-4-DEOXY-L-ARABINOSE ARABINOSYL TRANSFERASE"/>
    <property type="match status" value="1"/>
</dbReference>
<evidence type="ECO:0000256" key="7">
    <source>
        <dbReference type="ARBA" id="ARBA00023136"/>
    </source>
</evidence>
<feature type="transmembrane region" description="Helical" evidence="8">
    <location>
        <begin position="116"/>
        <end position="133"/>
    </location>
</feature>
<dbReference type="EMBL" id="FLUM01000002">
    <property type="protein sequence ID" value="SBW00106.1"/>
    <property type="molecule type" value="Genomic_DNA"/>
</dbReference>
<feature type="transmembrane region" description="Helical" evidence="8">
    <location>
        <begin position="35"/>
        <end position="52"/>
    </location>
</feature>
<feature type="transmembrane region" description="Helical" evidence="8">
    <location>
        <begin position="293"/>
        <end position="318"/>
    </location>
</feature>
<feature type="transmembrane region" description="Helical" evidence="8">
    <location>
        <begin position="363"/>
        <end position="385"/>
    </location>
</feature>
<evidence type="ECO:0000313" key="10">
    <source>
        <dbReference type="EMBL" id="SBW00106.1"/>
    </source>
</evidence>
<keyword evidence="3" id="KW-0328">Glycosyltransferase</keyword>
<name>A0A212JKZ7_9BACT</name>
<proteinExistence type="predicted"/>
<feature type="transmembrane region" description="Helical" evidence="8">
    <location>
        <begin position="474"/>
        <end position="496"/>
    </location>
</feature>
<evidence type="ECO:0000256" key="6">
    <source>
        <dbReference type="ARBA" id="ARBA00022989"/>
    </source>
</evidence>
<evidence type="ECO:0000256" key="3">
    <source>
        <dbReference type="ARBA" id="ARBA00022676"/>
    </source>
</evidence>
<dbReference type="GO" id="GO:0009103">
    <property type="term" value="P:lipopolysaccharide biosynthetic process"/>
    <property type="evidence" value="ECO:0007669"/>
    <property type="project" value="UniProtKB-ARBA"/>
</dbReference>
<evidence type="ECO:0000256" key="1">
    <source>
        <dbReference type="ARBA" id="ARBA00004651"/>
    </source>
</evidence>
<feature type="transmembrane region" description="Helical" evidence="8">
    <location>
        <begin position="235"/>
        <end position="252"/>
    </location>
</feature>
<protein>
    <recommendedName>
        <fullName evidence="9">Glycosyltransferase RgtA/B/C/D-like domain-containing protein</fullName>
    </recommendedName>
</protein>
<feature type="transmembrane region" description="Helical" evidence="8">
    <location>
        <begin position="438"/>
        <end position="462"/>
    </location>
</feature>
<dbReference type="AlphaFoldDB" id="A0A212JKZ7"/>
<feature type="transmembrane region" description="Helical" evidence="8">
    <location>
        <begin position="167"/>
        <end position="183"/>
    </location>
</feature>
<keyword evidence="7 8" id="KW-0472">Membrane</keyword>
<dbReference type="Pfam" id="PF13231">
    <property type="entry name" value="PMT_2"/>
    <property type="match status" value="1"/>
</dbReference>
<keyword evidence="6 8" id="KW-1133">Transmembrane helix</keyword>
<evidence type="ECO:0000256" key="4">
    <source>
        <dbReference type="ARBA" id="ARBA00022679"/>
    </source>
</evidence>
<evidence type="ECO:0000256" key="2">
    <source>
        <dbReference type="ARBA" id="ARBA00022475"/>
    </source>
</evidence>
<dbReference type="GO" id="GO:0010041">
    <property type="term" value="P:response to iron(III) ion"/>
    <property type="evidence" value="ECO:0007669"/>
    <property type="project" value="TreeGrafter"/>
</dbReference>
<dbReference type="InterPro" id="IPR038731">
    <property type="entry name" value="RgtA/B/C-like"/>
</dbReference>
<evidence type="ECO:0000256" key="5">
    <source>
        <dbReference type="ARBA" id="ARBA00022692"/>
    </source>
</evidence>
<dbReference type="PANTHER" id="PTHR33908">
    <property type="entry name" value="MANNOSYLTRANSFERASE YKCB-RELATED"/>
    <property type="match status" value="1"/>
</dbReference>
<keyword evidence="2" id="KW-1003">Cell membrane</keyword>
<dbReference type="GO" id="GO:0005886">
    <property type="term" value="C:plasma membrane"/>
    <property type="evidence" value="ECO:0007669"/>
    <property type="project" value="UniProtKB-SubCell"/>
</dbReference>
<gene>
    <name evidence="10" type="ORF">KL86DYS1_20105</name>
</gene>
<feature type="transmembrane region" description="Helical" evidence="8">
    <location>
        <begin position="195"/>
        <end position="223"/>
    </location>
</feature>
<dbReference type="GO" id="GO:0016763">
    <property type="term" value="F:pentosyltransferase activity"/>
    <property type="evidence" value="ECO:0007669"/>
    <property type="project" value="TreeGrafter"/>
</dbReference>
<keyword evidence="5 8" id="KW-0812">Transmembrane</keyword>
<keyword evidence="4" id="KW-0808">Transferase</keyword>
<feature type="transmembrane region" description="Helical" evidence="8">
    <location>
        <begin position="397"/>
        <end position="418"/>
    </location>
</feature>
<dbReference type="InterPro" id="IPR050297">
    <property type="entry name" value="LipidA_mod_glycosyltrf_83"/>
</dbReference>
<comment type="subcellular location">
    <subcellularLocation>
        <location evidence="1">Cell membrane</location>
        <topology evidence="1">Multi-pass membrane protein</topology>
    </subcellularLocation>
</comment>